<dbReference type="GO" id="GO:0001227">
    <property type="term" value="F:DNA-binding transcription repressor activity, RNA polymerase II-specific"/>
    <property type="evidence" value="ECO:0007669"/>
    <property type="project" value="InterPro"/>
</dbReference>
<dbReference type="Pfam" id="PF00168">
    <property type="entry name" value="C2"/>
    <property type="match status" value="1"/>
</dbReference>
<evidence type="ECO:0000256" key="1">
    <source>
        <dbReference type="ARBA" id="ARBA00010672"/>
    </source>
</evidence>
<dbReference type="InterPro" id="IPR035892">
    <property type="entry name" value="C2_domain_sf"/>
</dbReference>
<dbReference type="Proteomes" id="UP000694680">
    <property type="component" value="Chromosome 1"/>
</dbReference>
<keyword evidence="7" id="KW-1185">Reference proteome</keyword>
<proteinExistence type="inferred from homology"/>
<feature type="region of interest" description="Disordered" evidence="4">
    <location>
        <begin position="30"/>
        <end position="65"/>
    </location>
</feature>
<protein>
    <recommendedName>
        <fullName evidence="3">Coiled-coil and C2 domain-containing protein 1B</fullName>
    </recommendedName>
</protein>
<evidence type="ECO:0000256" key="2">
    <source>
        <dbReference type="ARBA" id="ARBA00023054"/>
    </source>
</evidence>
<evidence type="ECO:0000256" key="3">
    <source>
        <dbReference type="ARBA" id="ARBA00068693"/>
    </source>
</evidence>
<dbReference type="SMART" id="SM00685">
    <property type="entry name" value="DM14"/>
    <property type="match status" value="4"/>
</dbReference>
<reference evidence="6" key="2">
    <citation type="submission" date="2025-08" db="UniProtKB">
        <authorList>
            <consortium name="Ensembl"/>
        </authorList>
    </citation>
    <scope>IDENTIFICATION</scope>
</reference>
<dbReference type="Ensembl" id="ENSGWIT00000019011.1">
    <property type="protein sequence ID" value="ENSGWIP00000017222.1"/>
    <property type="gene ID" value="ENSGWIG00000007983.1"/>
</dbReference>
<feature type="compositionally biased region" description="Polar residues" evidence="4">
    <location>
        <begin position="52"/>
        <end position="65"/>
    </location>
</feature>
<dbReference type="InterPro" id="IPR006608">
    <property type="entry name" value="CC2D1A/B_DM14"/>
</dbReference>
<evidence type="ECO:0000256" key="4">
    <source>
        <dbReference type="SAM" id="MobiDB-lite"/>
    </source>
</evidence>
<feature type="region of interest" description="Disordered" evidence="4">
    <location>
        <begin position="642"/>
        <end position="669"/>
    </location>
</feature>
<dbReference type="AlphaFoldDB" id="A0A8C5E8X7"/>
<gene>
    <name evidence="6" type="primary">cc2d1a</name>
</gene>
<name>A0A8C5E8X7_GOUWI</name>
<feature type="region of interest" description="Disordered" evidence="4">
    <location>
        <begin position="107"/>
        <end position="166"/>
    </location>
</feature>
<dbReference type="SUPFAM" id="SSF49562">
    <property type="entry name" value="C2 domain (Calcium/lipid-binding domain, CaLB)"/>
    <property type="match status" value="1"/>
</dbReference>
<dbReference type="InterPro" id="IPR037772">
    <property type="entry name" value="C2_Freud"/>
</dbReference>
<keyword evidence="2" id="KW-0175">Coiled coil</keyword>
<dbReference type="CDD" id="cd08690">
    <property type="entry name" value="C2_Freud-1"/>
    <property type="match status" value="1"/>
</dbReference>
<dbReference type="PROSITE" id="PS50004">
    <property type="entry name" value="C2"/>
    <property type="match status" value="1"/>
</dbReference>
<feature type="domain" description="C2" evidence="5">
    <location>
        <begin position="471"/>
        <end position="604"/>
    </location>
</feature>
<evidence type="ECO:0000313" key="6">
    <source>
        <dbReference type="Ensembl" id="ENSGWIP00000017222.1"/>
    </source>
</evidence>
<dbReference type="InterPro" id="IPR039725">
    <property type="entry name" value="CC2D1A/B"/>
</dbReference>
<dbReference type="Gene3D" id="2.60.40.150">
    <property type="entry name" value="C2 domain"/>
    <property type="match status" value="1"/>
</dbReference>
<evidence type="ECO:0000313" key="7">
    <source>
        <dbReference type="Proteomes" id="UP000694680"/>
    </source>
</evidence>
<dbReference type="PANTHER" id="PTHR13076">
    <property type="entry name" value="COILED-COIL AND C2 DOMAIN-CONTAINING PROTEIN 1-LIKE"/>
    <property type="match status" value="1"/>
</dbReference>
<reference evidence="6" key="3">
    <citation type="submission" date="2025-09" db="UniProtKB">
        <authorList>
            <consortium name="Ensembl"/>
        </authorList>
    </citation>
    <scope>IDENTIFICATION</scope>
</reference>
<dbReference type="Pfam" id="PF21528">
    <property type="entry name" value="CC2D1A-B_DM14"/>
    <property type="match status" value="3"/>
</dbReference>
<evidence type="ECO:0000259" key="5">
    <source>
        <dbReference type="PROSITE" id="PS50004"/>
    </source>
</evidence>
<organism evidence="6 7">
    <name type="scientific">Gouania willdenowi</name>
    <name type="common">Blunt-snouted clingfish</name>
    <name type="synonym">Lepadogaster willdenowi</name>
    <dbReference type="NCBI Taxonomy" id="441366"/>
    <lineage>
        <taxon>Eukaryota</taxon>
        <taxon>Metazoa</taxon>
        <taxon>Chordata</taxon>
        <taxon>Craniata</taxon>
        <taxon>Vertebrata</taxon>
        <taxon>Euteleostomi</taxon>
        <taxon>Actinopterygii</taxon>
        <taxon>Neopterygii</taxon>
        <taxon>Teleostei</taxon>
        <taxon>Neoteleostei</taxon>
        <taxon>Acanthomorphata</taxon>
        <taxon>Ovalentaria</taxon>
        <taxon>Blenniimorphae</taxon>
        <taxon>Blenniiformes</taxon>
        <taxon>Gobiesocoidei</taxon>
        <taxon>Gobiesocidae</taxon>
        <taxon>Gobiesocinae</taxon>
        <taxon>Gouania</taxon>
    </lineage>
</organism>
<reference evidence="6" key="1">
    <citation type="submission" date="2020-06" db="EMBL/GenBank/DDBJ databases">
        <authorList>
            <consortium name="Wellcome Sanger Institute Data Sharing"/>
        </authorList>
    </citation>
    <scope>NUCLEOTIDE SEQUENCE [LARGE SCALE GENOMIC DNA]</scope>
</reference>
<feature type="compositionally biased region" description="Low complexity" evidence="4">
    <location>
        <begin position="130"/>
        <end position="142"/>
    </location>
</feature>
<dbReference type="InterPro" id="IPR000008">
    <property type="entry name" value="C2_dom"/>
</dbReference>
<dbReference type="FunFam" id="2.60.40.150:FF:000104">
    <property type="entry name" value="coiled-coil and C2 domain-containing protein 1B"/>
    <property type="match status" value="1"/>
</dbReference>
<sequence>MCLFFCSAPVAMSEIERMAALCMKDLDDEDMEDDVDQPPAPTPPAVTPTAPKANSTSCSTPPSGVESSLMERIEMYKTAISNAKAAGETSKVRRYERGLKTLQTMLTSAKKGKPINEEEMPPPVAVGGKSSVSVEPPSVEEPGQAEESRRPEPPVMQTPPINQKPLREAVLSRQREYKLAAIQAKQNGDIDLAKEHYRTAKKLDSLLEAVDRGEQINLSSLPSPPELPAPSSVAEALQQRMDIYKSAAEGAKSKGDERKSRMHQRIVKQYQDSIKSLKAGRNVNLSDLPVPPGCPPLQGAERTQEQNFVGVLETAMKIANQDPDAEEEDDDEEKSAAKVKPCLHKQNVSYEVNECFLSYASFIAQQQLDFLLLRRQAFLRAALHSKQKKDMSGAAQHLRHVKGLDPMIDAAKSGLPVDITKKCLRLSQEFTLMGNVAEALKFDKLCEECMKNIEILRDAYAKGHPVPKCHTEERTFNSVKINDNLTDNELVLYIIRGVNLPAPPGVTPNDLDASVKFEFPFPSTEEAQRDKTSTVKNTNSPEFKEQFRLNINRSHRGFKRLVQSKGIKFEIIHKGGLFKNDKVVGTAQLKLEALENHCEIREIIEVMDGRRATGGKLEVRAKMRKPLSGVDLQPVTEKWVVLEPAPSPRSKPRHEAPGRSHGNHSPPRYKLHSFCLLNYDKERLERKLAEYRKSRRDPPSDLIHQHKEVTHRLHWQKAHLERASPSLLTGSSHTHTHTHTQTRSIFKKHFILNNLNEIIIS</sequence>
<accession>A0A8C5E8X7</accession>
<dbReference type="PANTHER" id="PTHR13076:SF8">
    <property type="entry name" value="COILED-COIL AND C2 DOMAIN-CONTAINING PROTEIN 1A"/>
    <property type="match status" value="1"/>
</dbReference>
<dbReference type="SMART" id="SM00239">
    <property type="entry name" value="C2"/>
    <property type="match status" value="1"/>
</dbReference>
<comment type="similarity">
    <text evidence="1">Belongs to the CC2D1 family.</text>
</comment>